<dbReference type="RefSeq" id="WP_018454756.1">
    <property type="nucleotide sequence ID" value="NZ_NAEX01000166.1"/>
</dbReference>
<dbReference type="PANTHER" id="PTHR34861">
    <property type="match status" value="1"/>
</dbReference>
<reference evidence="1 2" key="1">
    <citation type="submission" date="2017-03" db="EMBL/GenBank/DDBJ databases">
        <title>Whole genome sequences of fourteen strains of Bradyrhizobium canariense and one strain of Bradyrhizobium japonicum isolated from Lupinus (Papilionoideae: Genisteae) species in Algeria.</title>
        <authorList>
            <person name="Crovadore J."/>
            <person name="Chekireb D."/>
            <person name="Brachmann A."/>
            <person name="Chablais R."/>
            <person name="Cochard B."/>
            <person name="Lefort F."/>
        </authorList>
    </citation>
    <scope>NUCLEOTIDE SEQUENCE [LARGE SCALE GENOMIC DNA]</scope>
    <source>
        <strain evidence="1 2">UBMA195</strain>
    </source>
</reference>
<protein>
    <submittedName>
        <fullName evidence="1">Cyclase</fullName>
    </submittedName>
</protein>
<proteinExistence type="predicted"/>
<gene>
    <name evidence="1" type="ORF">BSZ18_21575</name>
</gene>
<dbReference type="Pfam" id="PF04199">
    <property type="entry name" value="Cyclase"/>
    <property type="match status" value="1"/>
</dbReference>
<evidence type="ECO:0000313" key="2">
    <source>
        <dbReference type="Proteomes" id="UP000193553"/>
    </source>
</evidence>
<dbReference type="SUPFAM" id="SSF102198">
    <property type="entry name" value="Putative cyclase"/>
    <property type="match status" value="1"/>
</dbReference>
<evidence type="ECO:0000313" key="1">
    <source>
        <dbReference type="EMBL" id="OSJ06690.1"/>
    </source>
</evidence>
<dbReference type="AlphaFoldDB" id="A0A1X3H424"/>
<accession>A0A1X3H424</accession>
<dbReference type="InterPro" id="IPR007325">
    <property type="entry name" value="KFase/CYL"/>
</dbReference>
<name>A0A1X3H424_9BRAD</name>
<dbReference type="Proteomes" id="UP000193553">
    <property type="component" value="Unassembled WGS sequence"/>
</dbReference>
<dbReference type="OrthoDB" id="7067800at2"/>
<comment type="caution">
    <text evidence="1">The sequence shown here is derived from an EMBL/GenBank/DDBJ whole genome shotgun (WGS) entry which is preliminary data.</text>
</comment>
<dbReference type="PANTHER" id="PTHR34861:SF10">
    <property type="entry name" value="CYCLASE"/>
    <property type="match status" value="1"/>
</dbReference>
<dbReference type="GO" id="GO:0004061">
    <property type="term" value="F:arylformamidase activity"/>
    <property type="evidence" value="ECO:0007669"/>
    <property type="project" value="InterPro"/>
</dbReference>
<organism evidence="1 2">
    <name type="scientific">Bradyrhizobium canariense</name>
    <dbReference type="NCBI Taxonomy" id="255045"/>
    <lineage>
        <taxon>Bacteria</taxon>
        <taxon>Pseudomonadati</taxon>
        <taxon>Pseudomonadota</taxon>
        <taxon>Alphaproteobacteria</taxon>
        <taxon>Hyphomicrobiales</taxon>
        <taxon>Nitrobacteraceae</taxon>
        <taxon>Bradyrhizobium</taxon>
    </lineage>
</organism>
<dbReference type="Gene3D" id="3.50.30.50">
    <property type="entry name" value="Putative cyclase"/>
    <property type="match status" value="1"/>
</dbReference>
<dbReference type="InterPro" id="IPR037175">
    <property type="entry name" value="KFase_sf"/>
</dbReference>
<dbReference type="GO" id="GO:0019441">
    <property type="term" value="P:L-tryptophan catabolic process to kynurenine"/>
    <property type="evidence" value="ECO:0007669"/>
    <property type="project" value="InterPro"/>
</dbReference>
<sequence length="316" mass="34759">MKLDRAAILKAADKISNWGRWGADDQIGTLNNVTPTDIVGAGQLIRKGKVFSLGLSLKEPIQSGLFGGRWNPIHTMLATGTDAKLGNQDEPFPYLRYADDAINMPCQASTQWDALCHVFLDDKMYNGYDASLVDVRGAKKLGIEHVRDKMVGRGVLLDVARFKSVDHLDDGYAITSEDLTGCAEAQKVAIKKGDFVIVRTGHQERCLAKKDWSGYAGGNAPGFGFETCFWLRERDVAAICSDTWGCEVRPNETKEANQPWHWVVIPAMGISMGEIFYVKDLAEDCAQDEVYEFFFCAPPLHLPGGAGSPINPQAIK</sequence>
<dbReference type="EMBL" id="NAFI01000178">
    <property type="protein sequence ID" value="OSJ06690.1"/>
    <property type="molecule type" value="Genomic_DNA"/>
</dbReference>